<dbReference type="PANTHER" id="PTHR43462">
    <property type="entry name" value="ALANYL-TRNA EDITING PROTEIN"/>
    <property type="match status" value="1"/>
</dbReference>
<dbReference type="InterPro" id="IPR051335">
    <property type="entry name" value="Alanyl-tRNA_Editing_Enzymes"/>
</dbReference>
<dbReference type="AlphaFoldDB" id="A0AAE3DF94"/>
<dbReference type="EMBL" id="JAJEPW010000018">
    <property type="protein sequence ID" value="MCC2129366.1"/>
    <property type="molecule type" value="Genomic_DNA"/>
</dbReference>
<dbReference type="Proteomes" id="UP001199319">
    <property type="component" value="Unassembled WGS sequence"/>
</dbReference>
<dbReference type="Gene3D" id="2.40.30.130">
    <property type="match status" value="1"/>
</dbReference>
<dbReference type="InterPro" id="IPR012947">
    <property type="entry name" value="tRNA_SAD"/>
</dbReference>
<dbReference type="RefSeq" id="WP_302928645.1">
    <property type="nucleotide sequence ID" value="NZ_JAJEPW010000018.1"/>
</dbReference>
<feature type="domain" description="Alanyl-transfer RNA synthetases family profile" evidence="5">
    <location>
        <begin position="1"/>
        <end position="237"/>
    </location>
</feature>
<dbReference type="GO" id="GO:0046872">
    <property type="term" value="F:metal ion binding"/>
    <property type="evidence" value="ECO:0007669"/>
    <property type="project" value="UniProtKB-KW"/>
</dbReference>
<dbReference type="GO" id="GO:0003676">
    <property type="term" value="F:nucleic acid binding"/>
    <property type="evidence" value="ECO:0007669"/>
    <property type="project" value="InterPro"/>
</dbReference>
<name>A0AAE3DF94_9FIRM</name>
<dbReference type="SUPFAM" id="SSF50447">
    <property type="entry name" value="Translation proteins"/>
    <property type="match status" value="1"/>
</dbReference>
<dbReference type="Gene3D" id="3.30.980.10">
    <property type="entry name" value="Threonyl-trna Synthetase, Chain A, domain 2"/>
    <property type="match status" value="1"/>
</dbReference>
<evidence type="ECO:0000259" key="5">
    <source>
        <dbReference type="PROSITE" id="PS50860"/>
    </source>
</evidence>
<reference evidence="6" key="1">
    <citation type="submission" date="2021-10" db="EMBL/GenBank/DDBJ databases">
        <title>Anaerobic single-cell dispensing facilitates the cultivation of human gut bacteria.</title>
        <authorList>
            <person name="Afrizal A."/>
        </authorList>
    </citation>
    <scope>NUCLEOTIDE SEQUENCE</scope>
    <source>
        <strain evidence="6">CLA-AA-H272</strain>
    </source>
</reference>
<comment type="cofactor">
    <cofactor evidence="1">
        <name>Zn(2+)</name>
        <dbReference type="ChEBI" id="CHEBI:29105"/>
    </cofactor>
</comment>
<dbReference type="InterPro" id="IPR018164">
    <property type="entry name" value="Ala-tRNA-synth_IIc_N"/>
</dbReference>
<evidence type="ECO:0000313" key="6">
    <source>
        <dbReference type="EMBL" id="MCC2129366.1"/>
    </source>
</evidence>
<accession>A0AAE3DF94</accession>
<dbReference type="InterPro" id="IPR018163">
    <property type="entry name" value="Thr/Ala-tRNA-synth_IIc_edit"/>
</dbReference>
<dbReference type="GO" id="GO:0006419">
    <property type="term" value="P:alanyl-tRNA aminoacylation"/>
    <property type="evidence" value="ECO:0007669"/>
    <property type="project" value="InterPro"/>
</dbReference>
<keyword evidence="7" id="KW-1185">Reference proteome</keyword>
<keyword evidence="3" id="KW-0479">Metal-binding</keyword>
<dbReference type="GO" id="GO:0004813">
    <property type="term" value="F:alanine-tRNA ligase activity"/>
    <property type="evidence" value="ECO:0007669"/>
    <property type="project" value="InterPro"/>
</dbReference>
<proteinExistence type="predicted"/>
<dbReference type="PANTHER" id="PTHR43462:SF1">
    <property type="entry name" value="ALANYL-TRNA EDITING PROTEIN AARSD1"/>
    <property type="match status" value="1"/>
</dbReference>
<dbReference type="SMART" id="SM00863">
    <property type="entry name" value="tRNA_SAD"/>
    <property type="match status" value="1"/>
</dbReference>
<dbReference type="Pfam" id="PF01411">
    <property type="entry name" value="tRNA-synt_2c"/>
    <property type="match status" value="1"/>
</dbReference>
<evidence type="ECO:0000313" key="7">
    <source>
        <dbReference type="Proteomes" id="UP001199319"/>
    </source>
</evidence>
<evidence type="ECO:0000256" key="1">
    <source>
        <dbReference type="ARBA" id="ARBA00001947"/>
    </source>
</evidence>
<dbReference type="Pfam" id="PF07973">
    <property type="entry name" value="tRNA_SAD"/>
    <property type="match status" value="1"/>
</dbReference>
<dbReference type="GO" id="GO:0005737">
    <property type="term" value="C:cytoplasm"/>
    <property type="evidence" value="ECO:0007669"/>
    <property type="project" value="UniProtKB-SubCell"/>
</dbReference>
<dbReference type="SUPFAM" id="SSF55186">
    <property type="entry name" value="ThrRS/AlaRS common domain"/>
    <property type="match status" value="1"/>
</dbReference>
<dbReference type="GO" id="GO:0005524">
    <property type="term" value="F:ATP binding"/>
    <property type="evidence" value="ECO:0007669"/>
    <property type="project" value="InterPro"/>
</dbReference>
<protein>
    <submittedName>
        <fullName evidence="6">Alanyl-tRNA editing protein</fullName>
    </submittedName>
</protein>
<dbReference type="InterPro" id="IPR018165">
    <property type="entry name" value="Ala-tRNA-synth_IIc_core"/>
</dbReference>
<evidence type="ECO:0000256" key="2">
    <source>
        <dbReference type="ARBA" id="ARBA00004496"/>
    </source>
</evidence>
<evidence type="ECO:0000256" key="4">
    <source>
        <dbReference type="ARBA" id="ARBA00022833"/>
    </source>
</evidence>
<dbReference type="GO" id="GO:0002161">
    <property type="term" value="F:aminoacyl-tRNA deacylase activity"/>
    <property type="evidence" value="ECO:0007669"/>
    <property type="project" value="UniProtKB-ARBA"/>
</dbReference>
<dbReference type="PROSITE" id="PS50860">
    <property type="entry name" value="AA_TRNA_LIGASE_II_ALA"/>
    <property type="match status" value="1"/>
</dbReference>
<sequence>MDTEKLYDRDAFLKEFDAVVTDCRPGKGDTYLVTLDRTAFYPEGGGQPADRGDLGGAAVLDVQERDGLVLHTCDRPLTVGASVHGAIDWSRRFDHMQQHSGEHIVSGMLCAAFSCDNVGFHMGADVVTIDYNAPMTWDQVLEVEARANRYIWENHPFRAYYPAPEELAAIPYRSKKALEGPVRITEFPGADCCACCGTHVAASGQVGLVKFLSCQKLREGVRLELLCGGRAMDYLSRAWDQSRRIGQALSVKPLAAFPAVQRLEGQLRESRERCAALEEQSFRQLAERYQNAGNVLLVQPDLEPDSVRRLCDAVSGTCGGRCAVFSGSDGSYRWAVIHPGQDLRPLIRDMNQALHSRGGGRDGFAQGSAACTADEIQAFFRERP</sequence>
<organism evidence="6 7">
    <name type="scientific">Brotocaccenecus cirricatena</name>
    <dbReference type="NCBI Taxonomy" id="3064195"/>
    <lineage>
        <taxon>Bacteria</taxon>
        <taxon>Bacillati</taxon>
        <taxon>Bacillota</taxon>
        <taxon>Clostridia</taxon>
        <taxon>Eubacteriales</taxon>
        <taxon>Oscillospiraceae</taxon>
        <taxon>Brotocaccenecus</taxon>
    </lineage>
</organism>
<keyword evidence="4" id="KW-0862">Zinc</keyword>
<dbReference type="InterPro" id="IPR009000">
    <property type="entry name" value="Transl_B-barrel_sf"/>
</dbReference>
<evidence type="ECO:0000256" key="3">
    <source>
        <dbReference type="ARBA" id="ARBA00022723"/>
    </source>
</evidence>
<comment type="caution">
    <text evidence="6">The sequence shown here is derived from an EMBL/GenBank/DDBJ whole genome shotgun (WGS) entry which is preliminary data.</text>
</comment>
<comment type="subcellular location">
    <subcellularLocation>
        <location evidence="2">Cytoplasm</location>
    </subcellularLocation>
</comment>
<gene>
    <name evidence="6" type="ORF">LKD37_07540</name>
</gene>